<evidence type="ECO:0000256" key="2">
    <source>
        <dbReference type="ARBA" id="ARBA00023125"/>
    </source>
</evidence>
<dbReference type="InterPro" id="IPR037923">
    <property type="entry name" value="HTH-like"/>
</dbReference>
<evidence type="ECO:0000256" key="3">
    <source>
        <dbReference type="ARBA" id="ARBA00023163"/>
    </source>
</evidence>
<dbReference type="InterPro" id="IPR018062">
    <property type="entry name" value="HTH_AraC-typ_CS"/>
</dbReference>
<dbReference type="PROSITE" id="PS01124">
    <property type="entry name" value="HTH_ARAC_FAMILY_2"/>
    <property type="match status" value="1"/>
</dbReference>
<dbReference type="InterPro" id="IPR020449">
    <property type="entry name" value="Tscrpt_reg_AraC-type_HTH"/>
</dbReference>
<dbReference type="SMART" id="SM00342">
    <property type="entry name" value="HTH_ARAC"/>
    <property type="match status" value="1"/>
</dbReference>
<keyword evidence="5" id="KW-1185">Reference proteome</keyword>
<gene>
    <name evidence="4" type="ORF">H6A13_06760</name>
</gene>
<dbReference type="Gene3D" id="2.60.120.280">
    <property type="entry name" value="Regulatory protein AraC"/>
    <property type="match status" value="1"/>
</dbReference>
<dbReference type="InterPro" id="IPR009057">
    <property type="entry name" value="Homeodomain-like_sf"/>
</dbReference>
<dbReference type="PROSITE" id="PS00041">
    <property type="entry name" value="HTH_ARAC_FAMILY_1"/>
    <property type="match status" value="1"/>
</dbReference>
<dbReference type="Pfam" id="PF02311">
    <property type="entry name" value="AraC_binding"/>
    <property type="match status" value="1"/>
</dbReference>
<dbReference type="GO" id="GO:0003700">
    <property type="term" value="F:DNA-binding transcription factor activity"/>
    <property type="evidence" value="ECO:0007669"/>
    <property type="project" value="InterPro"/>
</dbReference>
<dbReference type="InterPro" id="IPR003313">
    <property type="entry name" value="AraC-bd"/>
</dbReference>
<dbReference type="PANTHER" id="PTHR43280">
    <property type="entry name" value="ARAC-FAMILY TRANSCRIPTIONAL REGULATOR"/>
    <property type="match status" value="1"/>
</dbReference>
<dbReference type="Proteomes" id="UP000713880">
    <property type="component" value="Unassembled WGS sequence"/>
</dbReference>
<proteinExistence type="predicted"/>
<dbReference type="SUPFAM" id="SSF46689">
    <property type="entry name" value="Homeodomain-like"/>
    <property type="match status" value="2"/>
</dbReference>
<accession>A0A939BK82</accession>
<evidence type="ECO:0000313" key="5">
    <source>
        <dbReference type="Proteomes" id="UP000713880"/>
    </source>
</evidence>
<sequence>MEDSYVLELTEPKFKDFHLVYCGYAQCEACHSYGPATRPNYIIHYILEGKGVYQVGERKYQLSAGQGFLIEPDTLTFYQADPEEPWSYLWVGVGGEEAGKYIRDIGLNGNQLIFQYEDGERLKRIVLDMLRHTKVTMANLYYLQGRLYDFFSALTEDEVIDSCVDISKESIYIQKAVTFIRNNYSRGLNVADIAVHMNVNRSYLYTLFKNNLGMSPKDFLTKFQISQAREQLNLTDLSIEEVAEACGYRSCLVFSKAFKKENGMTPTEYRKRRRLETKHRPSAGPEEWKGIGRKVRFTIEEENEVTDKWENM</sequence>
<evidence type="ECO:0000256" key="1">
    <source>
        <dbReference type="ARBA" id="ARBA00023015"/>
    </source>
</evidence>
<reference evidence="4" key="1">
    <citation type="submission" date="2020-08" db="EMBL/GenBank/DDBJ databases">
        <authorList>
            <person name="Cejkova D."/>
            <person name="Kubasova T."/>
            <person name="Jahodarova E."/>
            <person name="Rychlik I."/>
        </authorList>
    </citation>
    <scope>NUCLEOTIDE SEQUENCE</scope>
    <source>
        <strain evidence="4">An420c</strain>
    </source>
</reference>
<dbReference type="Pfam" id="PF12833">
    <property type="entry name" value="HTH_18"/>
    <property type="match status" value="1"/>
</dbReference>
<dbReference type="Gene3D" id="1.10.10.60">
    <property type="entry name" value="Homeodomain-like"/>
    <property type="match status" value="2"/>
</dbReference>
<dbReference type="PANTHER" id="PTHR43280:SF2">
    <property type="entry name" value="HTH-TYPE TRANSCRIPTIONAL REGULATOR EXSA"/>
    <property type="match status" value="1"/>
</dbReference>
<reference evidence="4" key="2">
    <citation type="journal article" date="2021" name="Sci. Rep.">
        <title>The distribution of antibiotic resistance genes in chicken gut microbiota commensals.</title>
        <authorList>
            <person name="Juricova H."/>
            <person name="Matiasovicova J."/>
            <person name="Kubasova T."/>
            <person name="Cejkova D."/>
            <person name="Rychlik I."/>
        </authorList>
    </citation>
    <scope>NUCLEOTIDE SEQUENCE</scope>
    <source>
        <strain evidence="4">An420c</strain>
    </source>
</reference>
<keyword evidence="2" id="KW-0238">DNA-binding</keyword>
<protein>
    <submittedName>
        <fullName evidence="4">AraC family transcriptional regulator</fullName>
    </submittedName>
</protein>
<dbReference type="CDD" id="cd06986">
    <property type="entry name" value="cupin_MmsR-like_N"/>
    <property type="match status" value="1"/>
</dbReference>
<comment type="caution">
    <text evidence="4">The sequence shown here is derived from an EMBL/GenBank/DDBJ whole genome shotgun (WGS) entry which is preliminary data.</text>
</comment>
<dbReference type="InterPro" id="IPR018060">
    <property type="entry name" value="HTH_AraC"/>
</dbReference>
<keyword evidence="3" id="KW-0804">Transcription</keyword>
<name>A0A939BK82_9CLOT</name>
<dbReference type="PRINTS" id="PR00032">
    <property type="entry name" value="HTHARAC"/>
</dbReference>
<dbReference type="AlphaFoldDB" id="A0A939BK82"/>
<dbReference type="GO" id="GO:0043565">
    <property type="term" value="F:sequence-specific DNA binding"/>
    <property type="evidence" value="ECO:0007669"/>
    <property type="project" value="InterPro"/>
</dbReference>
<dbReference type="EMBL" id="JACJLV010000017">
    <property type="protein sequence ID" value="MBM6826800.1"/>
    <property type="molecule type" value="Genomic_DNA"/>
</dbReference>
<organism evidence="4 5">
    <name type="scientific">Mordavella massiliensis</name>
    <dbReference type="NCBI Taxonomy" id="1871024"/>
    <lineage>
        <taxon>Bacteria</taxon>
        <taxon>Bacillati</taxon>
        <taxon>Bacillota</taxon>
        <taxon>Clostridia</taxon>
        <taxon>Eubacteriales</taxon>
        <taxon>Clostridiaceae</taxon>
        <taxon>Mordavella</taxon>
    </lineage>
</organism>
<dbReference type="RefSeq" id="WP_204908848.1">
    <property type="nucleotide sequence ID" value="NZ_JACJLV010000017.1"/>
</dbReference>
<evidence type="ECO:0000313" key="4">
    <source>
        <dbReference type="EMBL" id="MBM6826800.1"/>
    </source>
</evidence>
<keyword evidence="1" id="KW-0805">Transcription regulation</keyword>
<dbReference type="SUPFAM" id="SSF51215">
    <property type="entry name" value="Regulatory protein AraC"/>
    <property type="match status" value="1"/>
</dbReference>